<evidence type="ECO:0000313" key="2">
    <source>
        <dbReference type="Proteomes" id="UP000219994"/>
    </source>
</evidence>
<protein>
    <submittedName>
        <fullName evidence="1">Uncharacterized protein</fullName>
    </submittedName>
</protein>
<dbReference type="EMBL" id="NAEP01000061">
    <property type="protein sequence ID" value="PDQ34200.1"/>
    <property type="molecule type" value="Genomic_DNA"/>
</dbReference>
<evidence type="ECO:0000313" key="1">
    <source>
        <dbReference type="EMBL" id="PDQ34200.1"/>
    </source>
</evidence>
<name>A0A2A6FNE5_9MICO</name>
<gene>
    <name evidence="1" type="ORF">B5766_12595</name>
</gene>
<dbReference type="Proteomes" id="UP000219994">
    <property type="component" value="Unassembled WGS sequence"/>
</dbReference>
<dbReference type="AlphaFoldDB" id="A0A2A6FNE5"/>
<organism evidence="1 2">
    <name type="scientific">Candidatus Lumbricidiphila eiseniae</name>
    <dbReference type="NCBI Taxonomy" id="1969409"/>
    <lineage>
        <taxon>Bacteria</taxon>
        <taxon>Bacillati</taxon>
        <taxon>Actinomycetota</taxon>
        <taxon>Actinomycetes</taxon>
        <taxon>Micrococcales</taxon>
        <taxon>Microbacteriaceae</taxon>
        <taxon>Candidatus Lumbricidiphila</taxon>
    </lineage>
</organism>
<accession>A0A2A6FNE5</accession>
<reference evidence="2" key="1">
    <citation type="submission" date="2017-03" db="EMBL/GenBank/DDBJ databases">
        <authorList>
            <person name="Lund M.B."/>
        </authorList>
    </citation>
    <scope>NUCLEOTIDE SEQUENCE [LARGE SCALE GENOMIC DNA]</scope>
</reference>
<comment type="caution">
    <text evidence="1">The sequence shown here is derived from an EMBL/GenBank/DDBJ whole genome shotgun (WGS) entry which is preliminary data.</text>
</comment>
<sequence length="399" mass="46516">MKTLNEVSLLYGWFERTRNTLTDDILAGSIVPINCLAQFQDLGSVADYLSVHTLQFGYKLGLVDARAVVELMTDREQRGIVLSKTELRLASLREAELDEVSLLFTDSEPELRANRVANAFWRWWMLRSLTDYRKSREENPTIGLVRFQLMWDADPAEFWQRYYQPPSSFSTRHSEARILVRFAERTVRGLETELWGAIGVTKDWFDAVRDTIADMLTSWTGERVPISQSAKFQTFGPETDDLSLDTLQFGYRIGLIDARFIVKLMADRKQRHLPLTETELRLASLPDNELYEIPLMFNDPDTELRTDSTARAFWRWHILRLLFNKFKPGLFNPRVDLVELGISWDYDRKGEEVEGGSPIGGLWEYFHPRGRDTLFFGKRARAQFFEKFEQWLSDNQPTN</sequence>
<proteinExistence type="predicted"/>